<organism evidence="2 3">
    <name type="scientific">Pseudalkalibacillus berkeleyi</name>
    <dbReference type="NCBI Taxonomy" id="1069813"/>
    <lineage>
        <taxon>Bacteria</taxon>
        <taxon>Bacillati</taxon>
        <taxon>Bacillota</taxon>
        <taxon>Bacilli</taxon>
        <taxon>Bacillales</taxon>
        <taxon>Fictibacillaceae</taxon>
        <taxon>Pseudalkalibacillus</taxon>
    </lineage>
</organism>
<dbReference type="InterPro" id="IPR014824">
    <property type="entry name" value="Nfu/NifU_N"/>
</dbReference>
<comment type="caution">
    <text evidence="2">The sequence shown here is derived from an EMBL/GenBank/DDBJ whole genome shotgun (WGS) entry which is preliminary data.</text>
</comment>
<sequence length="86" mass="9530">MAVEFTIDQTPNPNALKFSASQPLFEGRLSYRQGDSPDDAVASALLNIEGVDSIFGFQDFITVNKTVEADWNTIVPKVQEVFENAY</sequence>
<keyword evidence="3" id="KW-1185">Reference proteome</keyword>
<dbReference type="SMART" id="SM00932">
    <property type="entry name" value="Nfu_N"/>
    <property type="match status" value="1"/>
</dbReference>
<dbReference type="Proteomes" id="UP001649381">
    <property type="component" value="Unassembled WGS sequence"/>
</dbReference>
<name>A0ABS9GVF1_9BACL</name>
<dbReference type="InterPro" id="IPR036498">
    <property type="entry name" value="Nfu/NifU_N_sf"/>
</dbReference>
<evidence type="ECO:0000259" key="1">
    <source>
        <dbReference type="SMART" id="SM00932"/>
    </source>
</evidence>
<dbReference type="RefSeq" id="WP_236331868.1">
    <property type="nucleotide sequence ID" value="NZ_JAKIJS010000001.1"/>
</dbReference>
<accession>A0ABS9GVF1</accession>
<feature type="domain" description="Scaffold protein Nfu/NifU N-terminal" evidence="1">
    <location>
        <begin position="5"/>
        <end position="85"/>
    </location>
</feature>
<gene>
    <name evidence="2" type="ORF">L2716_03615</name>
</gene>
<protein>
    <submittedName>
        <fullName evidence="2">NifU N-terminal domain-containing protein</fullName>
    </submittedName>
</protein>
<evidence type="ECO:0000313" key="2">
    <source>
        <dbReference type="EMBL" id="MCF6136804.1"/>
    </source>
</evidence>
<dbReference type="Pfam" id="PF08712">
    <property type="entry name" value="Nfu_N"/>
    <property type="match status" value="1"/>
</dbReference>
<dbReference type="SUPFAM" id="SSF110836">
    <property type="entry name" value="Hypothetical protein SAV1430"/>
    <property type="match status" value="1"/>
</dbReference>
<dbReference type="Gene3D" id="3.30.1370.70">
    <property type="entry name" value="Scaffold protein Nfu/NifU, N-terminal domain"/>
    <property type="match status" value="1"/>
</dbReference>
<reference evidence="2 3" key="1">
    <citation type="submission" date="2022-01" db="EMBL/GenBank/DDBJ databases">
        <title>Alkalihalobacillus sp. EGI L200015, a novel bacterium isolated from a salt lake sediment.</title>
        <authorList>
            <person name="Gao L."/>
            <person name="Fang B.-Z."/>
            <person name="Li W.-J."/>
        </authorList>
    </citation>
    <scope>NUCLEOTIDE SEQUENCE [LARGE SCALE GENOMIC DNA]</scope>
    <source>
        <strain evidence="2 3">KCTC 12718</strain>
    </source>
</reference>
<proteinExistence type="predicted"/>
<dbReference type="EMBL" id="JAKIJS010000001">
    <property type="protein sequence ID" value="MCF6136804.1"/>
    <property type="molecule type" value="Genomic_DNA"/>
</dbReference>
<evidence type="ECO:0000313" key="3">
    <source>
        <dbReference type="Proteomes" id="UP001649381"/>
    </source>
</evidence>